<dbReference type="Proteomes" id="UP000481153">
    <property type="component" value="Unassembled WGS sequence"/>
</dbReference>
<reference evidence="2 3" key="1">
    <citation type="submission" date="2019-07" db="EMBL/GenBank/DDBJ databases">
        <title>Genomics analysis of Aphanomyces spp. identifies a new class of oomycete effector associated with host adaptation.</title>
        <authorList>
            <person name="Gaulin E."/>
        </authorList>
    </citation>
    <scope>NUCLEOTIDE SEQUENCE [LARGE SCALE GENOMIC DNA]</scope>
    <source>
        <strain evidence="2 3">ATCC 201684</strain>
    </source>
</reference>
<comment type="caution">
    <text evidence="2">The sequence shown here is derived from an EMBL/GenBank/DDBJ whole genome shotgun (WGS) entry which is preliminary data.</text>
</comment>
<accession>A0A6G0XHP3</accession>
<evidence type="ECO:0000313" key="3">
    <source>
        <dbReference type="Proteomes" id="UP000481153"/>
    </source>
</evidence>
<dbReference type="EMBL" id="VJMJ01000062">
    <property type="protein sequence ID" value="KAF0739782.1"/>
    <property type="molecule type" value="Genomic_DNA"/>
</dbReference>
<keyword evidence="3" id="KW-1185">Reference proteome</keyword>
<dbReference type="VEuPathDB" id="FungiDB:AeMF1_009672"/>
<sequence>MVSSAILLAAALAVTAVHAKISPQLTRAIEAGSTPYVVIVEFNSIDAALEKANVRLESVQTRAEKIHTILDSLKAHAKNEQAAAIDIITNSQSAKELNDGFSYESYAISNIIALNKPSPALLEKLTTVPSVKAIRHQYMGRIPKITEIAQVEDVSPPTTNLNGALPRSLPLLFGAET</sequence>
<feature type="signal peptide" evidence="1">
    <location>
        <begin position="1"/>
        <end position="19"/>
    </location>
</feature>
<evidence type="ECO:0000256" key="1">
    <source>
        <dbReference type="SAM" id="SignalP"/>
    </source>
</evidence>
<keyword evidence="1" id="KW-0732">Signal</keyword>
<evidence type="ECO:0000313" key="2">
    <source>
        <dbReference type="EMBL" id="KAF0739782.1"/>
    </source>
</evidence>
<gene>
    <name evidence="2" type="ORF">Ae201684_004668</name>
</gene>
<feature type="chain" id="PRO_5026219930" evidence="1">
    <location>
        <begin position="20"/>
        <end position="177"/>
    </location>
</feature>
<name>A0A6G0XHP3_9STRA</name>
<organism evidence="2 3">
    <name type="scientific">Aphanomyces euteiches</name>
    <dbReference type="NCBI Taxonomy" id="100861"/>
    <lineage>
        <taxon>Eukaryota</taxon>
        <taxon>Sar</taxon>
        <taxon>Stramenopiles</taxon>
        <taxon>Oomycota</taxon>
        <taxon>Saprolegniomycetes</taxon>
        <taxon>Saprolegniales</taxon>
        <taxon>Verrucalvaceae</taxon>
        <taxon>Aphanomyces</taxon>
    </lineage>
</organism>
<dbReference type="AlphaFoldDB" id="A0A6G0XHP3"/>
<proteinExistence type="predicted"/>
<protein>
    <submittedName>
        <fullName evidence="2">Uncharacterized protein</fullName>
    </submittedName>
</protein>